<name>C6BUD1_MARSD</name>
<gene>
    <name evidence="5" type="ordered locus">Desal_1879</name>
</gene>
<dbReference type="GO" id="GO:0043565">
    <property type="term" value="F:sequence-specific DNA binding"/>
    <property type="evidence" value="ECO:0007669"/>
    <property type="project" value="InterPro"/>
</dbReference>
<dbReference type="SUPFAM" id="SSF46689">
    <property type="entry name" value="Homeodomain-like"/>
    <property type="match status" value="2"/>
</dbReference>
<evidence type="ECO:0000256" key="3">
    <source>
        <dbReference type="ARBA" id="ARBA00023163"/>
    </source>
</evidence>
<dbReference type="InterPro" id="IPR018060">
    <property type="entry name" value="HTH_AraC"/>
</dbReference>
<dbReference type="PRINTS" id="PR00032">
    <property type="entry name" value="HTHARAC"/>
</dbReference>
<dbReference type="eggNOG" id="COG2207">
    <property type="taxonomic scope" value="Bacteria"/>
</dbReference>
<dbReference type="RefSeq" id="WP_015851756.1">
    <property type="nucleotide sequence ID" value="NC_012881.1"/>
</dbReference>
<evidence type="ECO:0000256" key="1">
    <source>
        <dbReference type="ARBA" id="ARBA00023015"/>
    </source>
</evidence>
<keyword evidence="1" id="KW-0805">Transcription regulation</keyword>
<dbReference type="HOGENOM" id="CLU_052345_4_2_7"/>
<evidence type="ECO:0000256" key="2">
    <source>
        <dbReference type="ARBA" id="ARBA00023125"/>
    </source>
</evidence>
<dbReference type="Proteomes" id="UP000002601">
    <property type="component" value="Chromosome"/>
</dbReference>
<dbReference type="EMBL" id="CP001649">
    <property type="protein sequence ID" value="ACS79940.1"/>
    <property type="molecule type" value="Genomic_DNA"/>
</dbReference>
<dbReference type="STRING" id="526222.Desal_1879"/>
<feature type="domain" description="HTH araC/xylS-type" evidence="4">
    <location>
        <begin position="223"/>
        <end position="321"/>
    </location>
</feature>
<dbReference type="PROSITE" id="PS01124">
    <property type="entry name" value="HTH_ARAC_FAMILY_2"/>
    <property type="match status" value="1"/>
</dbReference>
<dbReference type="Pfam" id="PF12833">
    <property type="entry name" value="HTH_18"/>
    <property type="match status" value="1"/>
</dbReference>
<dbReference type="AlphaFoldDB" id="C6BUD1"/>
<dbReference type="KEGG" id="dsa:Desal_1879"/>
<dbReference type="PANTHER" id="PTHR47893:SF1">
    <property type="entry name" value="REGULATORY PROTEIN PCHR"/>
    <property type="match status" value="1"/>
</dbReference>
<keyword evidence="3" id="KW-0804">Transcription</keyword>
<keyword evidence="6" id="KW-1185">Reference proteome</keyword>
<dbReference type="GO" id="GO:0003700">
    <property type="term" value="F:DNA-binding transcription factor activity"/>
    <property type="evidence" value="ECO:0007669"/>
    <property type="project" value="InterPro"/>
</dbReference>
<dbReference type="OrthoDB" id="5447471at2"/>
<dbReference type="PANTHER" id="PTHR47893">
    <property type="entry name" value="REGULATORY PROTEIN PCHR"/>
    <property type="match status" value="1"/>
</dbReference>
<dbReference type="Gene3D" id="1.10.10.60">
    <property type="entry name" value="Homeodomain-like"/>
    <property type="match status" value="1"/>
</dbReference>
<sequence>MKSTPPPLAPSREYKSLEFSAQNGILGSRCFQNILLRPGLTLTIAKTTPRRNLIASFDRDEAPIQFGFTYSGKNRCSFSNGTLRNQVDEMQSGSNGIFYLPKMCGIIERPKDQTSCVLGIIVSQQFLREYFVDNMSELPRDFQKTLDNSNANPIHWFGPRNPAKQHLLTQIIQCQYEGGLRKLFLESRVMDLLSMQLHDYFKSETPTRSASQPLRPDDVERIREASKFLICDLENPPSLRELAIHVGINERKLKNGFRQVFDTSVFGYFREFRMQKAYDLLQRGDQNVTEVAFSIGYQNLSHFSSAFKKRFGLLPKHFQTNQRLLTTPLNK</sequence>
<proteinExistence type="predicted"/>
<evidence type="ECO:0000313" key="6">
    <source>
        <dbReference type="Proteomes" id="UP000002601"/>
    </source>
</evidence>
<evidence type="ECO:0000313" key="5">
    <source>
        <dbReference type="EMBL" id="ACS79940.1"/>
    </source>
</evidence>
<dbReference type="InterPro" id="IPR053142">
    <property type="entry name" value="PchR_regulatory_protein"/>
</dbReference>
<dbReference type="SMART" id="SM00342">
    <property type="entry name" value="HTH_ARAC"/>
    <property type="match status" value="1"/>
</dbReference>
<dbReference type="InterPro" id="IPR009057">
    <property type="entry name" value="Homeodomain-like_sf"/>
</dbReference>
<evidence type="ECO:0000259" key="4">
    <source>
        <dbReference type="PROSITE" id="PS01124"/>
    </source>
</evidence>
<reference evidence="5 6" key="1">
    <citation type="submission" date="2009-06" db="EMBL/GenBank/DDBJ databases">
        <title>Complete sequence of Desulfovibrio salexigens DSM 2638.</title>
        <authorList>
            <consortium name="US DOE Joint Genome Institute"/>
            <person name="Lucas S."/>
            <person name="Copeland A."/>
            <person name="Lapidus A."/>
            <person name="Glavina del Rio T."/>
            <person name="Tice H."/>
            <person name="Bruce D."/>
            <person name="Goodwin L."/>
            <person name="Pitluck S."/>
            <person name="Munk A.C."/>
            <person name="Brettin T."/>
            <person name="Detter J.C."/>
            <person name="Han C."/>
            <person name="Tapia R."/>
            <person name="Larimer F."/>
            <person name="Land M."/>
            <person name="Hauser L."/>
            <person name="Kyrpides N."/>
            <person name="Anderson I."/>
            <person name="Wall J.D."/>
            <person name="Arkin A.P."/>
            <person name="Dehal P."/>
            <person name="Chivian D."/>
            <person name="Giles B."/>
            <person name="Hazen T.C."/>
        </authorList>
    </citation>
    <scope>NUCLEOTIDE SEQUENCE [LARGE SCALE GENOMIC DNA]</scope>
    <source>
        <strain evidence="6">ATCC 14822 / DSM 2638 / NCIMB 8403 / VKM B-1763</strain>
    </source>
</reference>
<dbReference type="InterPro" id="IPR020449">
    <property type="entry name" value="Tscrpt_reg_AraC-type_HTH"/>
</dbReference>
<keyword evidence="2" id="KW-0238">DNA-binding</keyword>
<organism evidence="5 6">
    <name type="scientific">Maridesulfovibrio salexigens (strain ATCC 14822 / DSM 2638 / NCIMB 8403 / VKM B-1763)</name>
    <name type="common">Desulfovibrio salexigens</name>
    <dbReference type="NCBI Taxonomy" id="526222"/>
    <lineage>
        <taxon>Bacteria</taxon>
        <taxon>Pseudomonadati</taxon>
        <taxon>Thermodesulfobacteriota</taxon>
        <taxon>Desulfovibrionia</taxon>
        <taxon>Desulfovibrionales</taxon>
        <taxon>Desulfovibrionaceae</taxon>
        <taxon>Maridesulfovibrio</taxon>
    </lineage>
</organism>
<protein>
    <submittedName>
        <fullName evidence="5">Transcriptional regulator, AraC family</fullName>
    </submittedName>
</protein>
<accession>C6BUD1</accession>